<name>A0A8D8HBI5_CULPI</name>
<proteinExistence type="predicted"/>
<reference evidence="1" key="1">
    <citation type="submission" date="2021-05" db="EMBL/GenBank/DDBJ databases">
        <authorList>
            <person name="Alioto T."/>
            <person name="Alioto T."/>
            <person name="Gomez Garrido J."/>
        </authorList>
    </citation>
    <scope>NUCLEOTIDE SEQUENCE</scope>
</reference>
<dbReference type="EMBL" id="HBUE01312308">
    <property type="protein sequence ID" value="CAG6583802.1"/>
    <property type="molecule type" value="Transcribed_RNA"/>
</dbReference>
<protein>
    <submittedName>
        <fullName evidence="1">(northern house mosquito) hypothetical protein</fullName>
    </submittedName>
</protein>
<accession>A0A8D8HBI5</accession>
<sequence>MSLMGSHISSVWKRRPLHTSLNAFGSRKYVTEPRLRWLSLVVSFLRFCFWSKLAPLASGGSTSLTSLPITGLSLSRWLPCRMKVIVLCFSVAVYPGGSSNRANTVNTTKFPLNNFSGIVSCGFSSFG</sequence>
<dbReference type="AlphaFoldDB" id="A0A8D8HBI5"/>
<dbReference type="EMBL" id="HBUE01205988">
    <property type="protein sequence ID" value="CAG6531930.1"/>
    <property type="molecule type" value="Transcribed_RNA"/>
</dbReference>
<organism evidence="1">
    <name type="scientific">Culex pipiens</name>
    <name type="common">House mosquito</name>
    <dbReference type="NCBI Taxonomy" id="7175"/>
    <lineage>
        <taxon>Eukaryota</taxon>
        <taxon>Metazoa</taxon>
        <taxon>Ecdysozoa</taxon>
        <taxon>Arthropoda</taxon>
        <taxon>Hexapoda</taxon>
        <taxon>Insecta</taxon>
        <taxon>Pterygota</taxon>
        <taxon>Neoptera</taxon>
        <taxon>Endopterygota</taxon>
        <taxon>Diptera</taxon>
        <taxon>Nematocera</taxon>
        <taxon>Culicoidea</taxon>
        <taxon>Culicidae</taxon>
        <taxon>Culicinae</taxon>
        <taxon>Culicini</taxon>
        <taxon>Culex</taxon>
        <taxon>Culex</taxon>
    </lineage>
</organism>
<evidence type="ECO:0000313" key="1">
    <source>
        <dbReference type="EMBL" id="CAG6531930.1"/>
    </source>
</evidence>